<dbReference type="NCBIfam" id="TIGR00229">
    <property type="entry name" value="sensory_box"/>
    <property type="match status" value="1"/>
</dbReference>
<feature type="domain" description="PAS" evidence="2">
    <location>
        <begin position="338"/>
        <end position="408"/>
    </location>
</feature>
<protein>
    <submittedName>
        <fullName evidence="6">EAL domain-containing protein</fullName>
    </submittedName>
</protein>
<dbReference type="InterPro" id="IPR029787">
    <property type="entry name" value="Nucleotide_cyclase"/>
</dbReference>
<dbReference type="InterPro" id="IPR035965">
    <property type="entry name" value="PAS-like_dom_sf"/>
</dbReference>
<evidence type="ECO:0000259" key="5">
    <source>
        <dbReference type="PROSITE" id="PS50887"/>
    </source>
</evidence>
<sequence>MHSPPAAAQRPPQRVPATSSRAAWVIVLLILAFTSLYTWHTWRQVYDNTVAELDTVTELGEKSIDHYLGLLHTSLHGLAEELQENAPRADRYDLGKVRRYGVRHPELVDVSLIDPQGHILVSSSGPAAGPLPTEGPSSSFTEARDSMTLGRDFVLGRPVQGLRSGRWVLPLRHAVRDPQGRLQAVVSAYLPVELMQTFWQDAPIMKRAAIGLLGDDGYLRSRYPVPDDQTLGMVYAEPRRGALYQHLQTQHFPTRGKLEGRNQIGGSQNLNVYRRLTHYPITLFVTLPMQDLYRLWWHSARTSYFLLALLLGGLLLVQRITRRRQQELQLQQQQAHRAQTRLAAIVESSDDAIISHSLDGRLQSWNPGASRLLGFTEAQALGQLQSLIVPADLAADEERYLSRVRQGERVERIETQRLHRDGRRIDVELSISPLNDDSGQVQGISNILRDISARKAAEQAIHVLAYFDPLTGLPNRRQLMDRLSLALAEAQRVQAVGALMFIDLDHFKDVNDARGHAVGDAVLCHAASVLRRLLGEGQSVARLGGDEFVILAPSLGADLARGAHAALDLAEQVRAQLAQPFELDGLPYAHSGSLGLSLFPFGQQTPADLLREADTAMYRAKSAGRNRIAFFEVGMQADIEDRLALENDLAQAIPQQQLQIHLQAQFDAQGQLDGAELLLRWQHPERGLVPPDRFIPVAEKTGLILALGDWVLEQACALLVGLRAKGLNTPLSVNVSPRQFRQPDFVQRVQALLAQTGAPASSLVFEVTEGLLIDDLQETVARMHALAQLGIRFSIDDFGTGYSSLAYLKRLPLYELKIDRSFVQDTPNDPNGTAIVRMVLSMAKHLGLRVVAEGVETQAQVDFLVSSGCDALQGYLYARPTPAWAWLEAQGATQPLSPASHPLA</sequence>
<evidence type="ECO:0000313" key="7">
    <source>
        <dbReference type="Proteomes" id="UP001528672"/>
    </source>
</evidence>
<evidence type="ECO:0000313" key="6">
    <source>
        <dbReference type="EMBL" id="MDD0815420.1"/>
    </source>
</evidence>
<feature type="domain" description="GGDEF" evidence="5">
    <location>
        <begin position="495"/>
        <end position="633"/>
    </location>
</feature>
<feature type="domain" description="PAC" evidence="3">
    <location>
        <begin position="411"/>
        <end position="463"/>
    </location>
</feature>
<dbReference type="PANTHER" id="PTHR44757:SF2">
    <property type="entry name" value="BIOFILM ARCHITECTURE MAINTENANCE PROTEIN MBAA"/>
    <property type="match status" value="1"/>
</dbReference>
<dbReference type="SUPFAM" id="SSF55073">
    <property type="entry name" value="Nucleotide cyclase"/>
    <property type="match status" value="1"/>
</dbReference>
<dbReference type="SUPFAM" id="SSF55785">
    <property type="entry name" value="PYP-like sensor domain (PAS domain)"/>
    <property type="match status" value="1"/>
</dbReference>
<dbReference type="SMART" id="SM00091">
    <property type="entry name" value="PAS"/>
    <property type="match status" value="1"/>
</dbReference>
<gene>
    <name evidence="6" type="ORF">PSQ39_12345</name>
</gene>
<dbReference type="NCBIfam" id="TIGR00254">
    <property type="entry name" value="GGDEF"/>
    <property type="match status" value="1"/>
</dbReference>
<keyword evidence="1" id="KW-0812">Transmembrane</keyword>
<evidence type="ECO:0000259" key="4">
    <source>
        <dbReference type="PROSITE" id="PS50883"/>
    </source>
</evidence>
<dbReference type="InterPro" id="IPR001633">
    <property type="entry name" value="EAL_dom"/>
</dbReference>
<dbReference type="Gene3D" id="3.30.70.270">
    <property type="match status" value="1"/>
</dbReference>
<dbReference type="Pfam" id="PF08448">
    <property type="entry name" value="PAS_4"/>
    <property type="match status" value="1"/>
</dbReference>
<dbReference type="CDD" id="cd01948">
    <property type="entry name" value="EAL"/>
    <property type="match status" value="1"/>
</dbReference>
<dbReference type="EMBL" id="JAQSIO010000004">
    <property type="protein sequence ID" value="MDD0815420.1"/>
    <property type="molecule type" value="Genomic_DNA"/>
</dbReference>
<dbReference type="PROSITE" id="PS50887">
    <property type="entry name" value="GGDEF"/>
    <property type="match status" value="1"/>
</dbReference>
<dbReference type="RefSeq" id="WP_273927117.1">
    <property type="nucleotide sequence ID" value="NZ_JAQSIO010000004.1"/>
</dbReference>
<dbReference type="SMART" id="SM00086">
    <property type="entry name" value="PAC"/>
    <property type="match status" value="1"/>
</dbReference>
<dbReference type="InterPro" id="IPR001610">
    <property type="entry name" value="PAC"/>
</dbReference>
<dbReference type="InterPro" id="IPR035919">
    <property type="entry name" value="EAL_sf"/>
</dbReference>
<dbReference type="CDD" id="cd12915">
    <property type="entry name" value="PDC2_DGC_like"/>
    <property type="match status" value="1"/>
</dbReference>
<dbReference type="PROSITE" id="PS50112">
    <property type="entry name" value="PAS"/>
    <property type="match status" value="1"/>
</dbReference>
<dbReference type="PROSITE" id="PS50883">
    <property type="entry name" value="EAL"/>
    <property type="match status" value="1"/>
</dbReference>
<dbReference type="SMART" id="SM00267">
    <property type="entry name" value="GGDEF"/>
    <property type="match status" value="1"/>
</dbReference>
<feature type="domain" description="EAL" evidence="4">
    <location>
        <begin position="642"/>
        <end position="894"/>
    </location>
</feature>
<organism evidence="6 7">
    <name type="scientific">Curvibacter microcysteis</name>
    <dbReference type="NCBI Taxonomy" id="3026419"/>
    <lineage>
        <taxon>Bacteria</taxon>
        <taxon>Pseudomonadati</taxon>
        <taxon>Pseudomonadota</taxon>
        <taxon>Betaproteobacteria</taxon>
        <taxon>Burkholderiales</taxon>
        <taxon>Comamonadaceae</taxon>
        <taxon>Curvibacter</taxon>
    </lineage>
</organism>
<dbReference type="Pfam" id="PF00563">
    <property type="entry name" value="EAL"/>
    <property type="match status" value="1"/>
</dbReference>
<keyword evidence="1" id="KW-1133">Transmembrane helix</keyword>
<dbReference type="PROSITE" id="PS50113">
    <property type="entry name" value="PAC"/>
    <property type="match status" value="1"/>
</dbReference>
<dbReference type="CDD" id="cd00130">
    <property type="entry name" value="PAS"/>
    <property type="match status" value="1"/>
</dbReference>
<dbReference type="CDD" id="cd12914">
    <property type="entry name" value="PDC1_DGC_like"/>
    <property type="match status" value="1"/>
</dbReference>
<feature type="transmembrane region" description="Helical" evidence="1">
    <location>
        <begin position="21"/>
        <end position="39"/>
    </location>
</feature>
<dbReference type="CDD" id="cd01949">
    <property type="entry name" value="GGDEF"/>
    <property type="match status" value="1"/>
</dbReference>
<reference evidence="6 7" key="1">
    <citation type="submission" date="2023-02" db="EMBL/GenBank/DDBJ databases">
        <title>Bacterial whole genome sequence for Curvibacter sp. HBC28.</title>
        <authorList>
            <person name="Le V."/>
            <person name="Ko S.-R."/>
            <person name="Ahn C.-Y."/>
            <person name="Oh H.-M."/>
        </authorList>
    </citation>
    <scope>NUCLEOTIDE SEQUENCE [LARGE SCALE GENOMIC DNA]</scope>
    <source>
        <strain evidence="6 7">HBC28</strain>
    </source>
</reference>
<comment type="caution">
    <text evidence="6">The sequence shown here is derived from an EMBL/GenBank/DDBJ whole genome shotgun (WGS) entry which is preliminary data.</text>
</comment>
<dbReference type="InterPro" id="IPR000160">
    <property type="entry name" value="GGDEF_dom"/>
</dbReference>
<accession>A0ABT5MFS0</accession>
<dbReference type="InterPro" id="IPR000014">
    <property type="entry name" value="PAS"/>
</dbReference>
<dbReference type="PANTHER" id="PTHR44757">
    <property type="entry name" value="DIGUANYLATE CYCLASE DGCP"/>
    <property type="match status" value="1"/>
</dbReference>
<evidence type="ECO:0000259" key="2">
    <source>
        <dbReference type="PROSITE" id="PS50112"/>
    </source>
</evidence>
<evidence type="ECO:0000256" key="1">
    <source>
        <dbReference type="SAM" id="Phobius"/>
    </source>
</evidence>
<dbReference type="SMART" id="SM00052">
    <property type="entry name" value="EAL"/>
    <property type="match status" value="1"/>
</dbReference>
<name>A0ABT5MFS0_9BURK</name>
<evidence type="ECO:0000259" key="3">
    <source>
        <dbReference type="PROSITE" id="PS50113"/>
    </source>
</evidence>
<dbReference type="Gene3D" id="3.20.20.450">
    <property type="entry name" value="EAL domain"/>
    <property type="match status" value="1"/>
</dbReference>
<keyword evidence="1" id="KW-0472">Membrane</keyword>
<dbReference type="Gene3D" id="3.30.450.20">
    <property type="entry name" value="PAS domain"/>
    <property type="match status" value="3"/>
</dbReference>
<dbReference type="InterPro" id="IPR043128">
    <property type="entry name" value="Rev_trsase/Diguanyl_cyclase"/>
</dbReference>
<dbReference type="InterPro" id="IPR052155">
    <property type="entry name" value="Biofilm_reg_signaling"/>
</dbReference>
<dbReference type="InterPro" id="IPR013656">
    <property type="entry name" value="PAS_4"/>
</dbReference>
<proteinExistence type="predicted"/>
<dbReference type="Pfam" id="PF00990">
    <property type="entry name" value="GGDEF"/>
    <property type="match status" value="1"/>
</dbReference>
<dbReference type="Proteomes" id="UP001528672">
    <property type="component" value="Unassembled WGS sequence"/>
</dbReference>
<dbReference type="SUPFAM" id="SSF141868">
    <property type="entry name" value="EAL domain-like"/>
    <property type="match status" value="1"/>
</dbReference>
<keyword evidence="7" id="KW-1185">Reference proteome</keyword>
<dbReference type="InterPro" id="IPR000700">
    <property type="entry name" value="PAS-assoc_C"/>
</dbReference>